<dbReference type="EMBL" id="UINC01110589">
    <property type="protein sequence ID" value="SVC78191.1"/>
    <property type="molecule type" value="Genomic_DNA"/>
</dbReference>
<evidence type="ECO:0000259" key="2">
    <source>
        <dbReference type="PROSITE" id="PS51272"/>
    </source>
</evidence>
<dbReference type="PROSITE" id="PS51272">
    <property type="entry name" value="SLH"/>
    <property type="match status" value="1"/>
</dbReference>
<dbReference type="Pfam" id="PF00395">
    <property type="entry name" value="SLH"/>
    <property type="match status" value="1"/>
</dbReference>
<organism evidence="3">
    <name type="scientific">marine metagenome</name>
    <dbReference type="NCBI Taxonomy" id="408172"/>
    <lineage>
        <taxon>unclassified sequences</taxon>
        <taxon>metagenomes</taxon>
        <taxon>ecological metagenomes</taxon>
    </lineage>
</organism>
<feature type="compositionally biased region" description="Polar residues" evidence="1">
    <location>
        <begin position="177"/>
        <end position="194"/>
    </location>
</feature>
<evidence type="ECO:0000313" key="3">
    <source>
        <dbReference type="EMBL" id="SVC78191.1"/>
    </source>
</evidence>
<feature type="region of interest" description="Disordered" evidence="1">
    <location>
        <begin position="173"/>
        <end position="194"/>
    </location>
</feature>
<reference evidence="3" key="1">
    <citation type="submission" date="2018-05" db="EMBL/GenBank/DDBJ databases">
        <authorList>
            <person name="Lanie J.A."/>
            <person name="Ng W.-L."/>
            <person name="Kazmierczak K.M."/>
            <person name="Andrzejewski T.M."/>
            <person name="Davidsen T.M."/>
            <person name="Wayne K.J."/>
            <person name="Tettelin H."/>
            <person name="Glass J.I."/>
            <person name="Rusch D."/>
            <person name="Podicherti R."/>
            <person name="Tsui H.-C.T."/>
            <person name="Winkler M.E."/>
        </authorList>
    </citation>
    <scope>NUCLEOTIDE SEQUENCE</scope>
</reference>
<dbReference type="AlphaFoldDB" id="A0A382Q1S4"/>
<protein>
    <recommendedName>
        <fullName evidence="2">SLH domain-containing protein</fullName>
    </recommendedName>
</protein>
<name>A0A382Q1S4_9ZZZZ</name>
<dbReference type="InterPro" id="IPR001119">
    <property type="entry name" value="SLH_dom"/>
</dbReference>
<gene>
    <name evidence="3" type="ORF">METZ01_LOCUS331045</name>
</gene>
<feature type="non-terminal residue" evidence="3">
    <location>
        <position position="194"/>
    </location>
</feature>
<evidence type="ECO:0000256" key="1">
    <source>
        <dbReference type="SAM" id="MobiDB-lite"/>
    </source>
</evidence>
<sequence>MLSHLKKRLGVLTAIAVVAALVPALLASPASAAASTTTVYMDDVAELSACPTQSSIAAAGFTDTTSTDVDCIKYYGITTGVTATTYEPAGTVTRETMALFLTRLADVSGITLGSGADQGFTDLPTSAASVTAINQIKQLGVTVGKTATTYAPDDNVTREEMAMFIERLLGLTAPGPNGNSSDGTTTNISGSATT</sequence>
<accession>A0A382Q1S4</accession>
<feature type="domain" description="SLH" evidence="2">
    <location>
        <begin position="116"/>
        <end position="179"/>
    </location>
</feature>
<proteinExistence type="predicted"/>